<accession>A0AAD4HGA9</accession>
<dbReference type="EMBL" id="JABBWK010000070">
    <property type="protein sequence ID" value="KAG1895151.1"/>
    <property type="molecule type" value="Genomic_DNA"/>
</dbReference>
<dbReference type="InterPro" id="IPR001360">
    <property type="entry name" value="Glyco_hydro_1"/>
</dbReference>
<dbReference type="AlphaFoldDB" id="A0AAD4HGA9"/>
<dbReference type="PANTHER" id="PTHR10353:SF36">
    <property type="entry name" value="LP05116P"/>
    <property type="match status" value="1"/>
</dbReference>
<dbReference type="Proteomes" id="UP001195769">
    <property type="component" value="Unassembled WGS sequence"/>
</dbReference>
<comment type="caution">
    <text evidence="5">The sequence shown here is derived from an EMBL/GenBank/DDBJ whole genome shotgun (WGS) entry which is preliminary data.</text>
</comment>
<evidence type="ECO:0000256" key="4">
    <source>
        <dbReference type="RuleBase" id="RU003690"/>
    </source>
</evidence>
<sequence length="126" mass="14545">MQRILDRLSKDSAQPQRKDDWLRAAAIEDISEQRAAWMADILVSAVSPQYPDKLDVEAAQHALDVAIGWFADPIYLGHYQKYMKQMLREHLPEFTPEELKVVKESSDFYGVNTYTTKLCSTFMLFA</sequence>
<evidence type="ECO:0000313" key="5">
    <source>
        <dbReference type="EMBL" id="KAG1895151.1"/>
    </source>
</evidence>
<reference evidence="5" key="1">
    <citation type="journal article" date="2020" name="New Phytol.">
        <title>Comparative genomics reveals dynamic genome evolution in host specialist ectomycorrhizal fungi.</title>
        <authorList>
            <person name="Lofgren L.A."/>
            <person name="Nguyen N.H."/>
            <person name="Vilgalys R."/>
            <person name="Ruytinx J."/>
            <person name="Liao H.L."/>
            <person name="Branco S."/>
            <person name="Kuo A."/>
            <person name="LaButti K."/>
            <person name="Lipzen A."/>
            <person name="Andreopoulos W."/>
            <person name="Pangilinan J."/>
            <person name="Riley R."/>
            <person name="Hundley H."/>
            <person name="Na H."/>
            <person name="Barry K."/>
            <person name="Grigoriev I.V."/>
            <person name="Stajich J.E."/>
            <person name="Kennedy P.G."/>
        </authorList>
    </citation>
    <scope>NUCLEOTIDE SEQUENCE</scope>
    <source>
        <strain evidence="5">FC203</strain>
    </source>
</reference>
<dbReference type="GeneID" id="64662236"/>
<keyword evidence="6" id="KW-1185">Reference proteome</keyword>
<dbReference type="RefSeq" id="XP_041220727.1">
    <property type="nucleotide sequence ID" value="XM_041367938.1"/>
</dbReference>
<protein>
    <submittedName>
        <fullName evidence="5">Glycoside hydrolase superfamily</fullName>
    </submittedName>
</protein>
<evidence type="ECO:0000313" key="6">
    <source>
        <dbReference type="Proteomes" id="UP001195769"/>
    </source>
</evidence>
<keyword evidence="3" id="KW-0326">Glycosidase</keyword>
<keyword evidence="2 5" id="KW-0378">Hydrolase</keyword>
<dbReference type="PANTHER" id="PTHR10353">
    <property type="entry name" value="GLYCOSYL HYDROLASE"/>
    <property type="match status" value="1"/>
</dbReference>
<organism evidence="5 6">
    <name type="scientific">Suillus fuscotomentosus</name>
    <dbReference type="NCBI Taxonomy" id="1912939"/>
    <lineage>
        <taxon>Eukaryota</taxon>
        <taxon>Fungi</taxon>
        <taxon>Dikarya</taxon>
        <taxon>Basidiomycota</taxon>
        <taxon>Agaricomycotina</taxon>
        <taxon>Agaricomycetes</taxon>
        <taxon>Agaricomycetidae</taxon>
        <taxon>Boletales</taxon>
        <taxon>Suillineae</taxon>
        <taxon>Suillaceae</taxon>
        <taxon>Suillus</taxon>
    </lineage>
</organism>
<gene>
    <name evidence="5" type="ORF">F5891DRAFT_1194501</name>
</gene>
<comment type="similarity">
    <text evidence="1 4">Belongs to the glycosyl hydrolase 1 family.</text>
</comment>
<dbReference type="SUPFAM" id="SSF51445">
    <property type="entry name" value="(Trans)glycosidases"/>
    <property type="match status" value="1"/>
</dbReference>
<name>A0AAD4HGA9_9AGAM</name>
<dbReference type="GO" id="GO:0005975">
    <property type="term" value="P:carbohydrate metabolic process"/>
    <property type="evidence" value="ECO:0007669"/>
    <property type="project" value="InterPro"/>
</dbReference>
<proteinExistence type="inferred from homology"/>
<evidence type="ECO:0000256" key="2">
    <source>
        <dbReference type="ARBA" id="ARBA00022801"/>
    </source>
</evidence>
<dbReference type="Gene3D" id="3.20.20.80">
    <property type="entry name" value="Glycosidases"/>
    <property type="match status" value="1"/>
</dbReference>
<dbReference type="InterPro" id="IPR017853">
    <property type="entry name" value="GH"/>
</dbReference>
<evidence type="ECO:0000256" key="1">
    <source>
        <dbReference type="ARBA" id="ARBA00010838"/>
    </source>
</evidence>
<dbReference type="Pfam" id="PF00232">
    <property type="entry name" value="Glyco_hydro_1"/>
    <property type="match status" value="1"/>
</dbReference>
<evidence type="ECO:0000256" key="3">
    <source>
        <dbReference type="ARBA" id="ARBA00023295"/>
    </source>
</evidence>
<dbReference type="GO" id="GO:0008422">
    <property type="term" value="F:beta-glucosidase activity"/>
    <property type="evidence" value="ECO:0007669"/>
    <property type="project" value="TreeGrafter"/>
</dbReference>